<dbReference type="InterPro" id="IPR029071">
    <property type="entry name" value="Ubiquitin-like_domsf"/>
</dbReference>
<evidence type="ECO:0000259" key="6">
    <source>
        <dbReference type="PROSITE" id="PS51292"/>
    </source>
</evidence>
<dbReference type="InterPro" id="IPR011016">
    <property type="entry name" value="Znf_RING-CH"/>
</dbReference>
<dbReference type="CDD" id="cd17039">
    <property type="entry name" value="Ubl_ubiquitin_like"/>
    <property type="match status" value="1"/>
</dbReference>
<keyword evidence="4" id="KW-0472">Membrane</keyword>
<proteinExistence type="predicted"/>
<dbReference type="SUPFAM" id="SSF57850">
    <property type="entry name" value="RING/U-box"/>
    <property type="match status" value="1"/>
</dbReference>
<dbReference type="OrthoDB" id="264354at2759"/>
<dbReference type="PaxDb" id="55529-EKX54165"/>
<dbReference type="Gene3D" id="3.30.40.10">
    <property type="entry name" value="Zinc/RING finger domain, C3HC4 (zinc finger)"/>
    <property type="match status" value="1"/>
</dbReference>
<evidence type="ECO:0008006" key="10">
    <source>
        <dbReference type="Google" id="ProtNLM"/>
    </source>
</evidence>
<dbReference type="SMART" id="SM00744">
    <property type="entry name" value="RINGv"/>
    <property type="match status" value="1"/>
</dbReference>
<dbReference type="KEGG" id="gtt:GUITHDRAFT_100414"/>
<dbReference type="InterPro" id="IPR000626">
    <property type="entry name" value="Ubiquitin-like_dom"/>
</dbReference>
<gene>
    <name evidence="7" type="ORF">GUITHDRAFT_100414</name>
</gene>
<feature type="transmembrane region" description="Helical" evidence="4">
    <location>
        <begin position="282"/>
        <end position="305"/>
    </location>
</feature>
<evidence type="ECO:0000313" key="7">
    <source>
        <dbReference type="EMBL" id="EKX54165.1"/>
    </source>
</evidence>
<protein>
    <recommendedName>
        <fullName evidence="10">RING-CH-type domain-containing protein</fullName>
    </recommendedName>
</protein>
<dbReference type="HOGENOM" id="CLU_740688_0_0_1"/>
<dbReference type="PANTHER" id="PTHR46347:SF1">
    <property type="entry name" value="RING_FYVE_PHD ZINC FINGER SUPERFAMILY PROTEIN"/>
    <property type="match status" value="1"/>
</dbReference>
<keyword evidence="9" id="KW-1185">Reference proteome</keyword>
<dbReference type="CDD" id="cd16495">
    <property type="entry name" value="RING_CH-C4HC3_MARCH"/>
    <property type="match status" value="1"/>
</dbReference>
<feature type="domain" description="RING-CH-type" evidence="6">
    <location>
        <begin position="122"/>
        <end position="189"/>
    </location>
</feature>
<keyword evidence="4" id="KW-0812">Transmembrane</keyword>
<dbReference type="eggNOG" id="KOG1609">
    <property type="taxonomic scope" value="Eukaryota"/>
</dbReference>
<keyword evidence="3" id="KW-0862">Zinc</keyword>
<dbReference type="PANTHER" id="PTHR46347">
    <property type="entry name" value="RING/FYVE/PHD ZINC FINGER SUPERFAMILY PROTEIN"/>
    <property type="match status" value="1"/>
</dbReference>
<evidence type="ECO:0000256" key="4">
    <source>
        <dbReference type="SAM" id="Phobius"/>
    </source>
</evidence>
<dbReference type="Gene3D" id="3.10.20.90">
    <property type="entry name" value="Phosphatidylinositol 3-kinase Catalytic Subunit, Chain A, domain 1"/>
    <property type="match status" value="1"/>
</dbReference>
<dbReference type="GeneID" id="17310608"/>
<dbReference type="SUPFAM" id="SSF54236">
    <property type="entry name" value="Ubiquitin-like"/>
    <property type="match status" value="1"/>
</dbReference>
<reference evidence="8" key="3">
    <citation type="submission" date="2015-06" db="UniProtKB">
        <authorList>
            <consortium name="EnsemblProtists"/>
        </authorList>
    </citation>
    <scope>IDENTIFICATION</scope>
</reference>
<evidence type="ECO:0000256" key="3">
    <source>
        <dbReference type="ARBA" id="ARBA00022833"/>
    </source>
</evidence>
<dbReference type="STRING" id="905079.L1K130"/>
<accession>L1K130</accession>
<dbReference type="AlphaFoldDB" id="L1K130"/>
<evidence type="ECO:0000256" key="1">
    <source>
        <dbReference type="ARBA" id="ARBA00022723"/>
    </source>
</evidence>
<evidence type="ECO:0000313" key="8">
    <source>
        <dbReference type="EnsemblProtists" id="EKX54165"/>
    </source>
</evidence>
<keyword evidence="2" id="KW-0863">Zinc-finger</keyword>
<name>L1K130_GUITC</name>
<evidence type="ECO:0000259" key="5">
    <source>
        <dbReference type="PROSITE" id="PS50053"/>
    </source>
</evidence>
<sequence length="339" mass="38148">MEDNNGGSRVQVRVKELASGKETLLDLGTWDTVGIMKRRLEGKGFGPAALQRLVHAGRILDEEETLLGSGVSKSPTVFLAMKRVDYANSVTGSMPEPRGYTPANLSSFSSPYRPAETSQTSQTDEEVPTCRICHGEHNGPGDQRLFSPCLCRGSMRYVHVACLNRWRAVSNNPQSYYQCDSCRYKYNLRRTAFAEYCNSYKVQEVLTTVTCVCLVVLGGLLSYTTGIEHRLYRACEWTPQWHGTRWSSIFDFFMCGLIVVGIGGFCSVIYDAYKNDARNMQFSLVYLFALYGHLVMRIVCFVGILHSLRTVHKLVEEEMKRALSRWGDAILEVNARPPS</sequence>
<dbReference type="PROSITE" id="PS50053">
    <property type="entry name" value="UBIQUITIN_2"/>
    <property type="match status" value="1"/>
</dbReference>
<dbReference type="PROSITE" id="PS51292">
    <property type="entry name" value="ZF_RING_CH"/>
    <property type="match status" value="1"/>
</dbReference>
<dbReference type="RefSeq" id="XP_005841145.1">
    <property type="nucleotide sequence ID" value="XM_005841088.1"/>
</dbReference>
<reference evidence="7 9" key="1">
    <citation type="journal article" date="2012" name="Nature">
        <title>Algal genomes reveal evolutionary mosaicism and the fate of nucleomorphs.</title>
        <authorList>
            <consortium name="DOE Joint Genome Institute"/>
            <person name="Curtis B.A."/>
            <person name="Tanifuji G."/>
            <person name="Burki F."/>
            <person name="Gruber A."/>
            <person name="Irimia M."/>
            <person name="Maruyama S."/>
            <person name="Arias M.C."/>
            <person name="Ball S.G."/>
            <person name="Gile G.H."/>
            <person name="Hirakawa Y."/>
            <person name="Hopkins J.F."/>
            <person name="Kuo A."/>
            <person name="Rensing S.A."/>
            <person name="Schmutz J."/>
            <person name="Symeonidi A."/>
            <person name="Elias M."/>
            <person name="Eveleigh R.J."/>
            <person name="Herman E.K."/>
            <person name="Klute M.J."/>
            <person name="Nakayama T."/>
            <person name="Obornik M."/>
            <person name="Reyes-Prieto A."/>
            <person name="Armbrust E.V."/>
            <person name="Aves S.J."/>
            <person name="Beiko R.G."/>
            <person name="Coutinho P."/>
            <person name="Dacks J.B."/>
            <person name="Durnford D.G."/>
            <person name="Fast N.M."/>
            <person name="Green B.R."/>
            <person name="Grisdale C.J."/>
            <person name="Hempel F."/>
            <person name="Henrissat B."/>
            <person name="Hoppner M.P."/>
            <person name="Ishida K."/>
            <person name="Kim E."/>
            <person name="Koreny L."/>
            <person name="Kroth P.G."/>
            <person name="Liu Y."/>
            <person name="Malik S.B."/>
            <person name="Maier U.G."/>
            <person name="McRose D."/>
            <person name="Mock T."/>
            <person name="Neilson J.A."/>
            <person name="Onodera N.T."/>
            <person name="Poole A.M."/>
            <person name="Pritham E.J."/>
            <person name="Richards T.A."/>
            <person name="Rocap G."/>
            <person name="Roy S.W."/>
            <person name="Sarai C."/>
            <person name="Schaack S."/>
            <person name="Shirato S."/>
            <person name="Slamovits C.H."/>
            <person name="Spencer D.F."/>
            <person name="Suzuki S."/>
            <person name="Worden A.Z."/>
            <person name="Zauner S."/>
            <person name="Barry K."/>
            <person name="Bell C."/>
            <person name="Bharti A.K."/>
            <person name="Crow J.A."/>
            <person name="Grimwood J."/>
            <person name="Kramer R."/>
            <person name="Lindquist E."/>
            <person name="Lucas S."/>
            <person name="Salamov A."/>
            <person name="McFadden G.I."/>
            <person name="Lane C.E."/>
            <person name="Keeling P.J."/>
            <person name="Gray M.W."/>
            <person name="Grigoriev I.V."/>
            <person name="Archibald J.M."/>
        </authorList>
    </citation>
    <scope>NUCLEOTIDE SEQUENCE</scope>
    <source>
        <strain evidence="7 9">CCMP2712</strain>
    </source>
</reference>
<dbReference type="GO" id="GO:0008270">
    <property type="term" value="F:zinc ion binding"/>
    <property type="evidence" value="ECO:0007669"/>
    <property type="project" value="UniProtKB-KW"/>
</dbReference>
<feature type="transmembrane region" description="Helical" evidence="4">
    <location>
        <begin position="205"/>
        <end position="223"/>
    </location>
</feature>
<feature type="transmembrane region" description="Helical" evidence="4">
    <location>
        <begin position="249"/>
        <end position="270"/>
    </location>
</feature>
<evidence type="ECO:0000313" key="9">
    <source>
        <dbReference type="Proteomes" id="UP000011087"/>
    </source>
</evidence>
<reference evidence="9" key="2">
    <citation type="submission" date="2012-11" db="EMBL/GenBank/DDBJ databases">
        <authorList>
            <person name="Kuo A."/>
            <person name="Curtis B.A."/>
            <person name="Tanifuji G."/>
            <person name="Burki F."/>
            <person name="Gruber A."/>
            <person name="Irimia M."/>
            <person name="Maruyama S."/>
            <person name="Arias M.C."/>
            <person name="Ball S.G."/>
            <person name="Gile G.H."/>
            <person name="Hirakawa Y."/>
            <person name="Hopkins J.F."/>
            <person name="Rensing S.A."/>
            <person name="Schmutz J."/>
            <person name="Symeonidi A."/>
            <person name="Elias M."/>
            <person name="Eveleigh R.J."/>
            <person name="Herman E.K."/>
            <person name="Klute M.J."/>
            <person name="Nakayama T."/>
            <person name="Obornik M."/>
            <person name="Reyes-Prieto A."/>
            <person name="Armbrust E.V."/>
            <person name="Aves S.J."/>
            <person name="Beiko R.G."/>
            <person name="Coutinho P."/>
            <person name="Dacks J.B."/>
            <person name="Durnford D.G."/>
            <person name="Fast N.M."/>
            <person name="Green B.R."/>
            <person name="Grisdale C."/>
            <person name="Hempe F."/>
            <person name="Henrissat B."/>
            <person name="Hoppner M.P."/>
            <person name="Ishida K.-I."/>
            <person name="Kim E."/>
            <person name="Koreny L."/>
            <person name="Kroth P.G."/>
            <person name="Liu Y."/>
            <person name="Malik S.-B."/>
            <person name="Maier U.G."/>
            <person name="McRose D."/>
            <person name="Mock T."/>
            <person name="Neilson J.A."/>
            <person name="Onodera N.T."/>
            <person name="Poole A.M."/>
            <person name="Pritham E.J."/>
            <person name="Richards T.A."/>
            <person name="Rocap G."/>
            <person name="Roy S.W."/>
            <person name="Sarai C."/>
            <person name="Schaack S."/>
            <person name="Shirato S."/>
            <person name="Slamovits C.H."/>
            <person name="Spencer D.F."/>
            <person name="Suzuki S."/>
            <person name="Worden A.Z."/>
            <person name="Zauner S."/>
            <person name="Barry K."/>
            <person name="Bell C."/>
            <person name="Bharti A.K."/>
            <person name="Crow J.A."/>
            <person name="Grimwood J."/>
            <person name="Kramer R."/>
            <person name="Lindquist E."/>
            <person name="Lucas S."/>
            <person name="Salamov A."/>
            <person name="McFadden G.I."/>
            <person name="Lane C.E."/>
            <person name="Keeling P.J."/>
            <person name="Gray M.W."/>
            <person name="Grigoriev I.V."/>
            <person name="Archibald J.M."/>
        </authorList>
    </citation>
    <scope>NUCLEOTIDE SEQUENCE</scope>
    <source>
        <strain evidence="9">CCMP2712</strain>
    </source>
</reference>
<dbReference type="Pfam" id="PF12906">
    <property type="entry name" value="RINGv"/>
    <property type="match status" value="1"/>
</dbReference>
<organism evidence="7">
    <name type="scientific">Guillardia theta (strain CCMP2712)</name>
    <name type="common">Cryptophyte</name>
    <dbReference type="NCBI Taxonomy" id="905079"/>
    <lineage>
        <taxon>Eukaryota</taxon>
        <taxon>Cryptophyceae</taxon>
        <taxon>Pyrenomonadales</taxon>
        <taxon>Geminigeraceae</taxon>
        <taxon>Guillardia</taxon>
    </lineage>
</organism>
<evidence type="ECO:0000256" key="2">
    <source>
        <dbReference type="ARBA" id="ARBA00022771"/>
    </source>
</evidence>
<feature type="domain" description="Ubiquitin-like" evidence="5">
    <location>
        <begin position="10"/>
        <end position="83"/>
    </location>
</feature>
<keyword evidence="4" id="KW-1133">Transmembrane helix</keyword>
<dbReference type="EnsemblProtists" id="EKX54165">
    <property type="protein sequence ID" value="EKX54165"/>
    <property type="gene ID" value="GUITHDRAFT_100414"/>
</dbReference>
<dbReference type="Proteomes" id="UP000011087">
    <property type="component" value="Unassembled WGS sequence"/>
</dbReference>
<dbReference type="EMBL" id="JH992968">
    <property type="protein sequence ID" value="EKX54165.1"/>
    <property type="molecule type" value="Genomic_DNA"/>
</dbReference>
<keyword evidence="1" id="KW-0479">Metal-binding</keyword>
<dbReference type="OMA" id="WHVANAP"/>
<dbReference type="InterPro" id="IPR013083">
    <property type="entry name" value="Znf_RING/FYVE/PHD"/>
</dbReference>